<evidence type="ECO:0000313" key="1">
    <source>
        <dbReference type="EMBL" id="SFN62950.1"/>
    </source>
</evidence>
<dbReference type="Gene3D" id="3.40.50.2300">
    <property type="match status" value="1"/>
</dbReference>
<organism evidence="1 2">
    <name type="scientific">Roseovarius lutimaris</name>
    <dbReference type="NCBI Taxonomy" id="1005928"/>
    <lineage>
        <taxon>Bacteria</taxon>
        <taxon>Pseudomonadati</taxon>
        <taxon>Pseudomonadota</taxon>
        <taxon>Alphaproteobacteria</taxon>
        <taxon>Rhodobacterales</taxon>
        <taxon>Roseobacteraceae</taxon>
        <taxon>Roseovarius</taxon>
    </lineage>
</organism>
<dbReference type="EMBL" id="FOVP01000006">
    <property type="protein sequence ID" value="SFN62950.1"/>
    <property type="molecule type" value="Genomic_DNA"/>
</dbReference>
<dbReference type="SUPFAM" id="SSF52172">
    <property type="entry name" value="CheY-like"/>
    <property type="match status" value="1"/>
</dbReference>
<gene>
    <name evidence="1" type="ORF">SAMN04487859_10650</name>
</gene>
<sequence>METDLKTPNSETRRGIVCPVFLVLEKNPLVAADMIGTLTAEGPCHIIHETSPNDVRGALRDVTRLDVAFLELDVDGLRQSTLAAEINRRGAHIVLTRGEDGYQAAQSAGWGMLIRPFTDQMLRSCLPDARQRPALHCSEC</sequence>
<dbReference type="AlphaFoldDB" id="A0A1I5AKQ8"/>
<accession>A0A1I5AKQ8</accession>
<keyword evidence="2" id="KW-1185">Reference proteome</keyword>
<dbReference type="Proteomes" id="UP000198599">
    <property type="component" value="Unassembled WGS sequence"/>
</dbReference>
<reference evidence="2" key="1">
    <citation type="submission" date="2016-10" db="EMBL/GenBank/DDBJ databases">
        <authorList>
            <person name="Varghese N."/>
            <person name="Submissions S."/>
        </authorList>
    </citation>
    <scope>NUCLEOTIDE SEQUENCE [LARGE SCALE GENOMIC DNA]</scope>
    <source>
        <strain evidence="2">DSM 28463</strain>
    </source>
</reference>
<dbReference type="InterPro" id="IPR011006">
    <property type="entry name" value="CheY-like_superfamily"/>
</dbReference>
<evidence type="ECO:0008006" key="3">
    <source>
        <dbReference type="Google" id="ProtNLM"/>
    </source>
</evidence>
<protein>
    <recommendedName>
        <fullName evidence="3">Response regulatory domain-containing protein</fullName>
    </recommendedName>
</protein>
<proteinExistence type="predicted"/>
<name>A0A1I5AKQ8_9RHOB</name>
<evidence type="ECO:0000313" key="2">
    <source>
        <dbReference type="Proteomes" id="UP000198599"/>
    </source>
</evidence>
<dbReference type="STRING" id="1005928.SAMN04487859_10650"/>